<dbReference type="Pfam" id="PF01678">
    <property type="entry name" value="DAP_epimerase"/>
    <property type="match status" value="2"/>
</dbReference>
<dbReference type="InterPro" id="IPR001653">
    <property type="entry name" value="DAP_epimerase_DapF"/>
</dbReference>
<feature type="binding site" evidence="8">
    <location>
        <position position="190"/>
    </location>
    <ligand>
        <name>substrate</name>
    </ligand>
</feature>
<keyword evidence="6 8" id="KW-0413">Isomerase</keyword>
<dbReference type="EMBL" id="WHUT02000014">
    <property type="protein sequence ID" value="NUB46325.1"/>
    <property type="molecule type" value="Genomic_DNA"/>
</dbReference>
<keyword evidence="8" id="KW-0963">Cytoplasm</keyword>
<comment type="catalytic activity">
    <reaction evidence="7 8">
        <text>(2S,6S)-2,6-diaminopimelate = meso-2,6-diaminopimelate</text>
        <dbReference type="Rhea" id="RHEA:15393"/>
        <dbReference type="ChEBI" id="CHEBI:57609"/>
        <dbReference type="ChEBI" id="CHEBI:57791"/>
        <dbReference type="EC" id="5.1.1.7"/>
    </reaction>
</comment>
<comment type="subcellular location">
    <subcellularLocation>
        <location evidence="8">Cytoplasm</location>
    </subcellularLocation>
</comment>
<feature type="binding site" evidence="8">
    <location>
        <position position="71"/>
    </location>
    <ligand>
        <name>substrate</name>
    </ligand>
</feature>
<protein>
    <recommendedName>
        <fullName evidence="3 8">Diaminopimelate epimerase</fullName>
        <shortName evidence="8">DAP epimerase</shortName>
        <ecNumber evidence="3 8">5.1.1.7</ecNumber>
    </recommendedName>
    <alternativeName>
        <fullName evidence="8">PLP-independent amino acid racemase</fullName>
    </alternativeName>
</protein>
<feature type="site" description="Could be important to modulate the pK values of the two catalytic cysteine residues" evidence="8">
    <location>
        <position position="208"/>
    </location>
</feature>
<dbReference type="Proteomes" id="UP000484076">
    <property type="component" value="Unassembled WGS sequence"/>
</dbReference>
<feature type="binding site" evidence="8">
    <location>
        <position position="53"/>
    </location>
    <ligand>
        <name>substrate</name>
    </ligand>
</feature>
<dbReference type="PANTHER" id="PTHR31689:SF0">
    <property type="entry name" value="DIAMINOPIMELATE EPIMERASE"/>
    <property type="match status" value="1"/>
</dbReference>
<dbReference type="PANTHER" id="PTHR31689">
    <property type="entry name" value="DIAMINOPIMELATE EPIMERASE, CHLOROPLASTIC"/>
    <property type="match status" value="1"/>
</dbReference>
<keyword evidence="5 8" id="KW-0457">Lysine biosynthesis</keyword>
<gene>
    <name evidence="8" type="primary">dapF</name>
    <name evidence="10" type="ORF">GEU84_018185</name>
</gene>
<evidence type="ECO:0000256" key="5">
    <source>
        <dbReference type="ARBA" id="ARBA00023154"/>
    </source>
</evidence>
<feature type="binding site" evidence="8">
    <location>
        <position position="20"/>
    </location>
    <ligand>
        <name>substrate</name>
    </ligand>
</feature>
<feature type="site" description="Could be important to modulate the pK values of the two catalytic cysteine residues" evidence="8">
    <location>
        <position position="159"/>
    </location>
</feature>
<feature type="binding site" evidence="8">
    <location>
        <begin position="81"/>
        <end position="82"/>
    </location>
    <ligand>
        <name>substrate</name>
    </ligand>
</feature>
<dbReference type="SUPFAM" id="SSF54506">
    <property type="entry name" value="Diaminopimelate epimerase-like"/>
    <property type="match status" value="2"/>
</dbReference>
<feature type="active site" evidence="9">
    <location>
        <position position="80"/>
    </location>
</feature>
<dbReference type="NCBIfam" id="TIGR00652">
    <property type="entry name" value="DapF"/>
    <property type="match status" value="1"/>
</dbReference>
<name>A0A8X8KPQ1_9RHOB</name>
<evidence type="ECO:0000256" key="9">
    <source>
        <dbReference type="PROSITE-ProRule" id="PRU10125"/>
    </source>
</evidence>
<comment type="subunit">
    <text evidence="8">Homodimer.</text>
</comment>
<sequence length="279" mass="29486">MMDMRAPSGLRFMKMHGLGNDFVVIDSRGGGAVTTPALARALGDRNRGVGFDQLAEIRDSDKADFALDFWNSDGSRAGACGNATRCVSDYMMTVLGRGAVSLVTARGALAALRRDDGLVSVNMGQPQTDWADVPLARAVDTLHLPLPGDPVAVGMGNPHCVFFVPDAEAVDLAGVGRGHEVDPLFPQATNVEFASLTAPDRLRLRVWERGAGITLACGSGACAVAVAAHQRGLTGRRVVLDMDGGALEIDWRDDGVWMTGPVAHVFDGWLTPAFLAAYP</sequence>
<dbReference type="AlphaFoldDB" id="A0A8X8KPQ1"/>
<proteinExistence type="inferred from homology"/>
<feature type="active site" description="Proton acceptor" evidence="8">
    <location>
        <position position="217"/>
    </location>
</feature>
<keyword evidence="4 8" id="KW-0028">Amino-acid biosynthesis</keyword>
<feature type="binding site" evidence="8">
    <location>
        <position position="157"/>
    </location>
    <ligand>
        <name>substrate</name>
    </ligand>
</feature>
<evidence type="ECO:0000256" key="3">
    <source>
        <dbReference type="ARBA" id="ARBA00013080"/>
    </source>
</evidence>
<evidence type="ECO:0000313" key="11">
    <source>
        <dbReference type="Proteomes" id="UP000484076"/>
    </source>
</evidence>
<dbReference type="PROSITE" id="PS01326">
    <property type="entry name" value="DAP_EPIMERASE"/>
    <property type="match status" value="1"/>
</dbReference>
<evidence type="ECO:0000256" key="1">
    <source>
        <dbReference type="ARBA" id="ARBA00005196"/>
    </source>
</evidence>
<feature type="binding site" evidence="8">
    <location>
        <begin position="208"/>
        <end position="209"/>
    </location>
    <ligand>
        <name>substrate</name>
    </ligand>
</feature>
<dbReference type="HAMAP" id="MF_00197">
    <property type="entry name" value="DAP_epimerase"/>
    <property type="match status" value="1"/>
</dbReference>
<evidence type="ECO:0000313" key="10">
    <source>
        <dbReference type="EMBL" id="NUB46325.1"/>
    </source>
</evidence>
<comment type="function">
    <text evidence="8">Catalyzes the stereoinversion of LL-2,6-diaminopimelate (L,L-DAP) to meso-diaminopimelate (meso-DAP), a precursor of L-lysine and an essential component of the bacterial peptidoglycan.</text>
</comment>
<evidence type="ECO:0000256" key="8">
    <source>
        <dbReference type="HAMAP-Rule" id="MF_00197"/>
    </source>
</evidence>
<feature type="active site" description="Proton donor" evidence="8">
    <location>
        <position position="80"/>
    </location>
</feature>
<evidence type="ECO:0000256" key="2">
    <source>
        <dbReference type="ARBA" id="ARBA00010219"/>
    </source>
</evidence>
<reference evidence="10" key="1">
    <citation type="submission" date="2020-05" db="EMBL/GenBank/DDBJ databases">
        <title>Fertoebacter nigrum gen. nov., sp. nov., a new member of the family Rhodobacteraceae.</title>
        <authorList>
            <person name="Szuroczki S."/>
            <person name="Abbaszade G."/>
            <person name="Buni D."/>
            <person name="Schumann P."/>
            <person name="Toth E."/>
        </authorList>
    </citation>
    <scope>NUCLEOTIDE SEQUENCE</scope>
    <source>
        <strain evidence="10">RG-N-1a</strain>
    </source>
</reference>
<evidence type="ECO:0000256" key="7">
    <source>
        <dbReference type="ARBA" id="ARBA00051712"/>
    </source>
</evidence>
<comment type="pathway">
    <text evidence="1 8">Amino-acid biosynthesis; L-lysine biosynthesis via DAP pathway; DL-2,6-diaminopimelate from LL-2,6-diaminopimelate: step 1/1.</text>
</comment>
<evidence type="ECO:0000256" key="4">
    <source>
        <dbReference type="ARBA" id="ARBA00022605"/>
    </source>
</evidence>
<accession>A0A8X8KPQ1</accession>
<dbReference type="GO" id="GO:0008837">
    <property type="term" value="F:diaminopimelate epimerase activity"/>
    <property type="evidence" value="ECO:0007669"/>
    <property type="project" value="UniProtKB-UniRule"/>
</dbReference>
<dbReference type="EC" id="5.1.1.7" evidence="3 8"/>
<dbReference type="GO" id="GO:0009089">
    <property type="term" value="P:lysine biosynthetic process via diaminopimelate"/>
    <property type="evidence" value="ECO:0007669"/>
    <property type="project" value="UniProtKB-UniRule"/>
</dbReference>
<feature type="binding site" evidence="8">
    <location>
        <begin position="218"/>
        <end position="219"/>
    </location>
    <ligand>
        <name>substrate</name>
    </ligand>
</feature>
<dbReference type="GO" id="GO:0005829">
    <property type="term" value="C:cytosol"/>
    <property type="evidence" value="ECO:0007669"/>
    <property type="project" value="TreeGrafter"/>
</dbReference>
<dbReference type="RefSeq" id="WP_152825166.1">
    <property type="nucleotide sequence ID" value="NZ_WHUT02000014.1"/>
</dbReference>
<evidence type="ECO:0000256" key="6">
    <source>
        <dbReference type="ARBA" id="ARBA00023235"/>
    </source>
</evidence>
<comment type="caution">
    <text evidence="10">The sequence shown here is derived from an EMBL/GenBank/DDBJ whole genome shotgun (WGS) entry which is preliminary data.</text>
</comment>
<comment type="similarity">
    <text evidence="2 8">Belongs to the diaminopimelate epimerase family.</text>
</comment>
<keyword evidence="11" id="KW-1185">Reference proteome</keyword>
<organism evidence="10 11">
    <name type="scientific">Fertoeibacter niger</name>
    <dbReference type="NCBI Taxonomy" id="2656921"/>
    <lineage>
        <taxon>Bacteria</taxon>
        <taxon>Pseudomonadati</taxon>
        <taxon>Pseudomonadota</taxon>
        <taxon>Alphaproteobacteria</taxon>
        <taxon>Rhodobacterales</taxon>
        <taxon>Paracoccaceae</taxon>
        <taxon>Fertoeibacter</taxon>
    </lineage>
</organism>
<dbReference type="InterPro" id="IPR018510">
    <property type="entry name" value="DAP_epimerase_AS"/>
</dbReference>
<dbReference type="Gene3D" id="3.10.310.10">
    <property type="entry name" value="Diaminopimelate Epimerase, Chain A, domain 1"/>
    <property type="match status" value="2"/>
</dbReference>